<proteinExistence type="predicted"/>
<dbReference type="AlphaFoldDB" id="A0AA38Z3B3"/>
<accession>A0AA38Z3B3</accession>
<reference evidence="1 2" key="1">
    <citation type="journal article" date="2023" name="BMC Biotechnol.">
        <title>Vitis rotundifolia cv Carlos genome sequencing.</title>
        <authorList>
            <person name="Huff M."/>
            <person name="Hulse-Kemp A."/>
            <person name="Scheffler B."/>
            <person name="Youngblood R."/>
            <person name="Simpson S."/>
            <person name="Babiker E."/>
            <person name="Staton M."/>
        </authorList>
    </citation>
    <scope>NUCLEOTIDE SEQUENCE [LARGE SCALE GENOMIC DNA]</scope>
    <source>
        <tissue evidence="1">Leaf</tissue>
    </source>
</reference>
<organism evidence="1 2">
    <name type="scientific">Vitis rotundifolia</name>
    <name type="common">Muscadine grape</name>
    <dbReference type="NCBI Taxonomy" id="103349"/>
    <lineage>
        <taxon>Eukaryota</taxon>
        <taxon>Viridiplantae</taxon>
        <taxon>Streptophyta</taxon>
        <taxon>Embryophyta</taxon>
        <taxon>Tracheophyta</taxon>
        <taxon>Spermatophyta</taxon>
        <taxon>Magnoliopsida</taxon>
        <taxon>eudicotyledons</taxon>
        <taxon>Gunneridae</taxon>
        <taxon>Pentapetalae</taxon>
        <taxon>rosids</taxon>
        <taxon>Vitales</taxon>
        <taxon>Vitaceae</taxon>
        <taxon>Viteae</taxon>
        <taxon>Vitis</taxon>
    </lineage>
</organism>
<comment type="caution">
    <text evidence="1">The sequence shown here is derived from an EMBL/GenBank/DDBJ whole genome shotgun (WGS) entry which is preliminary data.</text>
</comment>
<dbReference type="Proteomes" id="UP001168098">
    <property type="component" value="Unassembled WGS sequence"/>
</dbReference>
<dbReference type="GO" id="GO:0019432">
    <property type="term" value="P:triglyceride biosynthetic process"/>
    <property type="evidence" value="ECO:0007669"/>
    <property type="project" value="TreeGrafter"/>
</dbReference>
<name>A0AA38Z3B3_VITRO</name>
<dbReference type="PANTHER" id="PTHR31650:SF74">
    <property type="entry name" value="O-ACYLTRANSFERASE WSD1-LIKE"/>
    <property type="match status" value="1"/>
</dbReference>
<sequence>MAKNPKIDIKEEEEESALSPIAPIFHEPCFNVYVMAIAGCKTRIKVDVKANLEHTRFKHPRFSSLQVKDVKKDGGMKWVPTKVDLDKHIIIPKLHDIIDSPNKMVEDYPPWELHILNIKTSDSLSNGMSLMFLVLTCTRQISNPKALPTFSVKKTSNPDPINSSRIWWIFQLDTKTSLSSGQKKGDGLGPRRFVYRTISIDDIKLIKNGMKTVMRPRKIKGATEKRNNLPKNIHLRETLLIDMARDKETMLSLLIIHSANCVENMVTPFTSAITDLILIFKAIHLQIFHPNFYLVKD</sequence>
<keyword evidence="2" id="KW-1185">Reference proteome</keyword>
<protein>
    <submittedName>
        <fullName evidence="1">Uncharacterized protein</fullName>
    </submittedName>
</protein>
<dbReference type="GO" id="GO:0008374">
    <property type="term" value="F:O-acyltransferase activity"/>
    <property type="evidence" value="ECO:0007669"/>
    <property type="project" value="InterPro"/>
</dbReference>
<gene>
    <name evidence="1" type="ORF">PVL29_020192</name>
</gene>
<dbReference type="PANTHER" id="PTHR31650">
    <property type="entry name" value="O-ACYLTRANSFERASE (WSD1-LIKE) FAMILY PROTEIN"/>
    <property type="match status" value="1"/>
</dbReference>
<dbReference type="InterPro" id="IPR045034">
    <property type="entry name" value="O-acyltransferase_WSD1-like"/>
</dbReference>
<dbReference type="GO" id="GO:0005886">
    <property type="term" value="C:plasma membrane"/>
    <property type="evidence" value="ECO:0007669"/>
    <property type="project" value="TreeGrafter"/>
</dbReference>
<evidence type="ECO:0000313" key="1">
    <source>
        <dbReference type="EMBL" id="KAJ9681194.1"/>
    </source>
</evidence>
<evidence type="ECO:0000313" key="2">
    <source>
        <dbReference type="Proteomes" id="UP001168098"/>
    </source>
</evidence>
<dbReference type="EMBL" id="JARBHA010000015">
    <property type="protein sequence ID" value="KAJ9681194.1"/>
    <property type="molecule type" value="Genomic_DNA"/>
</dbReference>